<organism evidence="1 2">
    <name type="scientific">Mycena citricolor</name>
    <dbReference type="NCBI Taxonomy" id="2018698"/>
    <lineage>
        <taxon>Eukaryota</taxon>
        <taxon>Fungi</taxon>
        <taxon>Dikarya</taxon>
        <taxon>Basidiomycota</taxon>
        <taxon>Agaricomycotina</taxon>
        <taxon>Agaricomycetes</taxon>
        <taxon>Agaricomycetidae</taxon>
        <taxon>Agaricales</taxon>
        <taxon>Marasmiineae</taxon>
        <taxon>Mycenaceae</taxon>
        <taxon>Mycena</taxon>
    </lineage>
</organism>
<evidence type="ECO:0000313" key="1">
    <source>
        <dbReference type="EMBL" id="CAK5263203.1"/>
    </source>
</evidence>
<dbReference type="EMBL" id="CAVNYO010000036">
    <property type="protein sequence ID" value="CAK5263203.1"/>
    <property type="molecule type" value="Genomic_DNA"/>
</dbReference>
<protein>
    <submittedName>
        <fullName evidence="1">Uncharacterized protein</fullName>
    </submittedName>
</protein>
<accession>A0AAD2GSK8</accession>
<dbReference type="Proteomes" id="UP001295794">
    <property type="component" value="Unassembled WGS sequence"/>
</dbReference>
<proteinExistence type="predicted"/>
<gene>
    <name evidence="1" type="ORF">MYCIT1_LOCUS2516</name>
</gene>
<reference evidence="1" key="1">
    <citation type="submission" date="2023-11" db="EMBL/GenBank/DDBJ databases">
        <authorList>
            <person name="De Vega J J."/>
            <person name="De Vega J J."/>
        </authorList>
    </citation>
    <scope>NUCLEOTIDE SEQUENCE</scope>
</reference>
<name>A0AAD2GSK8_9AGAR</name>
<keyword evidence="2" id="KW-1185">Reference proteome</keyword>
<sequence length="96" mass="11258">MPLLNRLHEDQSLGHIRWSVKFLRDQPIKIAKDKSRRCIFDRSHEQGNVGDLVRYLLTALVRPEVCPPFVPEMQLVHGKQTKSSPYISIEYEFIKL</sequence>
<comment type="caution">
    <text evidence="1">The sequence shown here is derived from an EMBL/GenBank/DDBJ whole genome shotgun (WGS) entry which is preliminary data.</text>
</comment>
<dbReference type="AlphaFoldDB" id="A0AAD2GSK8"/>
<evidence type="ECO:0000313" key="2">
    <source>
        <dbReference type="Proteomes" id="UP001295794"/>
    </source>
</evidence>